<keyword evidence="5" id="KW-0833">Ubl conjugation pathway</keyword>
<dbReference type="Pfam" id="PF19718">
    <property type="entry name" value="USP47_C"/>
    <property type="match status" value="1"/>
</dbReference>
<gene>
    <name evidence="14 15" type="primary">LOC107071789</name>
</gene>
<organism evidence="13 15">
    <name type="scientific">Polistes dominula</name>
    <name type="common">European paper wasp</name>
    <name type="synonym">Vespa dominula</name>
    <dbReference type="NCBI Taxonomy" id="743375"/>
    <lineage>
        <taxon>Eukaryota</taxon>
        <taxon>Metazoa</taxon>
        <taxon>Ecdysozoa</taxon>
        <taxon>Arthropoda</taxon>
        <taxon>Hexapoda</taxon>
        <taxon>Insecta</taxon>
        <taxon>Pterygota</taxon>
        <taxon>Neoptera</taxon>
        <taxon>Endopterygota</taxon>
        <taxon>Hymenoptera</taxon>
        <taxon>Apocrita</taxon>
        <taxon>Aculeata</taxon>
        <taxon>Vespoidea</taxon>
        <taxon>Vespidae</taxon>
        <taxon>Polistinae</taxon>
        <taxon>Polistini</taxon>
        <taxon>Polistes</taxon>
    </lineage>
</organism>
<evidence type="ECO:0000313" key="14">
    <source>
        <dbReference type="RefSeq" id="XP_015186579.1"/>
    </source>
</evidence>
<evidence type="ECO:0000256" key="10">
    <source>
        <dbReference type="ARBA" id="ARBA00032453"/>
    </source>
</evidence>
<dbReference type="InterPro" id="IPR050164">
    <property type="entry name" value="Peptidase_C19"/>
</dbReference>
<evidence type="ECO:0000256" key="11">
    <source>
        <dbReference type="SAM" id="MobiDB-lite"/>
    </source>
</evidence>
<dbReference type="Pfam" id="PF00443">
    <property type="entry name" value="UCH"/>
    <property type="match status" value="1"/>
</dbReference>
<feature type="compositionally biased region" description="Low complexity" evidence="11">
    <location>
        <begin position="869"/>
        <end position="880"/>
    </location>
</feature>
<proteinExistence type="inferred from homology"/>
<evidence type="ECO:0000256" key="9">
    <source>
        <dbReference type="ARBA" id="ARBA00029910"/>
    </source>
</evidence>
<comment type="similarity">
    <text evidence="2">Belongs to the peptidase C19 family.</text>
</comment>
<reference evidence="14 15" key="1">
    <citation type="submission" date="2025-05" db="UniProtKB">
        <authorList>
            <consortium name="RefSeq"/>
        </authorList>
    </citation>
    <scope>IDENTIFICATION</scope>
    <source>
        <tissue evidence="14 15">Whole body</tissue>
    </source>
</reference>
<evidence type="ECO:0000256" key="6">
    <source>
        <dbReference type="ARBA" id="ARBA00022801"/>
    </source>
</evidence>
<dbReference type="PANTHER" id="PTHR24006:SF702">
    <property type="entry name" value="UBIQUITIN CARBOXYL-TERMINAL HYDROLASE 47"/>
    <property type="match status" value="1"/>
</dbReference>
<keyword evidence="6 14" id="KW-0378">Hydrolase</keyword>
<dbReference type="CDD" id="cd02659">
    <property type="entry name" value="peptidase_C19C"/>
    <property type="match status" value="1"/>
</dbReference>
<name>A0ABM1J293_POLDO</name>
<feature type="compositionally biased region" description="Polar residues" evidence="11">
    <location>
        <begin position="416"/>
        <end position="425"/>
    </location>
</feature>
<keyword evidence="13" id="KW-1185">Reference proteome</keyword>
<evidence type="ECO:0000256" key="4">
    <source>
        <dbReference type="ARBA" id="ARBA00022670"/>
    </source>
</evidence>
<dbReference type="PROSITE" id="PS00972">
    <property type="entry name" value="USP_1"/>
    <property type="match status" value="1"/>
</dbReference>
<dbReference type="PROSITE" id="PS00973">
    <property type="entry name" value="USP_2"/>
    <property type="match status" value="1"/>
</dbReference>
<dbReference type="InterPro" id="IPR018200">
    <property type="entry name" value="USP_CS"/>
</dbReference>
<evidence type="ECO:0000259" key="12">
    <source>
        <dbReference type="PROSITE" id="PS50235"/>
    </source>
</evidence>
<keyword evidence="4" id="KW-0645">Protease</keyword>
<dbReference type="EC" id="3.4.19.12" evidence="3"/>
<keyword evidence="7" id="KW-0788">Thiol protease</keyword>
<accession>A0ABM1J293</accession>
<sequence length="1258" mass="144863">MQVKDLYSLIEEQHRLRPDSFTVHLNTGQRTMVSVSEMTNKTMLDLSSLDMGFESNSESNSESNETSNTLVVNVHNKVIKYLESEPSLCDPTPQHQLSSNWNENNINLKGPIKTETNYVGLVNQAMTCYLNSLLQALYMTPEFRNALYNWEYIEGSEKDETKSIPYQLQKLFLNLQTSTKSAVETTSLTKSFGWNSNEAWQQHDIQELCRVMFDALELKFRNTEQADLINRLYEGKMLDYVKCLECGTEKSREDTFLDIPLPVRPFGSNIAYNSVEEAMKAFVQHETLEGANQYHCEKCNKKCNAQKGLKFTKFPYLLTLHLKRFDYDNNSCHRIKLNDKVTFPDTLLLNSFIPSMSQESPSGEEDNGVGVKCDDSSTTDSGTLDDDCPPCDNNHTNYNSLNNHDPDDDEGIDMSNGPSTSNCNKHNYKNGKHQGNCIIESGPYIYELFSIMIHSGSASGGHYYAYIKDFRTREWWCFNDQSVTQITQDDIQKTYGGGSTRAYYSGAYSSSTNAYMLMYRQIDPIRNALPMQTQDFPRHIQELLKKMKESEDNDRRNREKQIACPKLKIYCHHPVTGNLCHTKLIVLPEYKLAEVTEKAYKKLDLREVVKLNQCRLVAYKHSSDLIECSYEGREQDEISSIWYNKSSIELLLEIRKEDEMFEVYQPGGITTKVFVIDIPKVDIIDGPINVRGLLNQSVKDYKQMLGNIINMDPKQMKLVLLVLRKPVKLVDIKLIDRDDIDLQTAEFIDGSNKVFVSTMLDVDSNKSFDETTMYKVISRLESFISLQVQIPDVNKEILEELDVVSLAEKYENRENRFTNGLAKLAIKNLENLNDTLCEMFRDVNKISVKNDDCSIPDLPSAEPEEWNISELSNSEDSSLSDSDKTLVGDTQEDDDFPPSYHPPISDNRRFDIANQLDIHNTDSDDESEYYFKATSCTNTNRKLLKVLVDKRMQLSTLKKNLEPHVGVPVEYFKVFRQCGDGESECTCLTDKLFAFDDGERLNIKLGRALRSGEYKIKLFQLCIDSITEPYKFLCETILSKDMTFGQAKKQILAELKKKHNIDIPYEKCRLRKKYHNIASKVFLDKQKFDQLLLTQYEMIVQELPEKETVTDNDNQVVLFVRRWFPAKVQLDQLQEVVLDEKSIDELKRKISSISNIPEKYIDIAKGKGTFPCDIHVLKVHTDLQWTTEQVIGNKNVYDDYEDGAVFLYRDSREELKKLSPDETKEITNKETARFIQLSSSTGYNRRSEKALKIYLDTK</sequence>
<dbReference type="Gene3D" id="3.90.70.10">
    <property type="entry name" value="Cysteine proteinases"/>
    <property type="match status" value="1"/>
</dbReference>
<dbReference type="InterPro" id="IPR028889">
    <property type="entry name" value="USP"/>
</dbReference>
<evidence type="ECO:0000256" key="2">
    <source>
        <dbReference type="ARBA" id="ARBA00009085"/>
    </source>
</evidence>
<dbReference type="PANTHER" id="PTHR24006">
    <property type="entry name" value="UBIQUITIN CARBOXYL-TERMINAL HYDROLASE"/>
    <property type="match status" value="1"/>
</dbReference>
<dbReference type="RefSeq" id="XP_015186580.1">
    <property type="nucleotide sequence ID" value="XM_015331094.1"/>
</dbReference>
<dbReference type="GeneID" id="107071789"/>
<dbReference type="RefSeq" id="XP_015186579.1">
    <property type="nucleotide sequence ID" value="XM_015331093.1"/>
</dbReference>
<dbReference type="GO" id="GO:0016787">
    <property type="term" value="F:hydrolase activity"/>
    <property type="evidence" value="ECO:0007669"/>
    <property type="project" value="UniProtKB-KW"/>
</dbReference>
<evidence type="ECO:0000256" key="5">
    <source>
        <dbReference type="ARBA" id="ARBA00022786"/>
    </source>
</evidence>
<protein>
    <recommendedName>
        <fullName evidence="8">Ubiquitin carboxyl-terminal hydrolase 47</fullName>
        <ecNumber evidence="3">3.4.19.12</ecNumber>
    </recommendedName>
    <alternativeName>
        <fullName evidence="9">Ubiquitin thioesterase 47</fullName>
    </alternativeName>
    <alternativeName>
        <fullName evidence="10">Ubiquitin-specific-processing protease 47</fullName>
    </alternativeName>
</protein>
<dbReference type="InterPro" id="IPR038765">
    <property type="entry name" value="Papain-like_cys_pep_sf"/>
</dbReference>
<feature type="compositionally biased region" description="Low complexity" evidence="11">
    <location>
        <begin position="393"/>
        <end position="403"/>
    </location>
</feature>
<comment type="catalytic activity">
    <reaction evidence="1">
        <text>Thiol-dependent hydrolysis of ester, thioester, amide, peptide and isopeptide bonds formed by the C-terminal Gly of ubiquitin (a 76-residue protein attached to proteins as an intracellular targeting signal).</text>
        <dbReference type="EC" id="3.4.19.12"/>
    </reaction>
</comment>
<dbReference type="InterPro" id="IPR001394">
    <property type="entry name" value="Peptidase_C19_UCH"/>
</dbReference>
<dbReference type="Proteomes" id="UP000694924">
    <property type="component" value="Unplaced"/>
</dbReference>
<dbReference type="InterPro" id="IPR045578">
    <property type="entry name" value="USP47_C"/>
</dbReference>
<dbReference type="SUPFAM" id="SSF54001">
    <property type="entry name" value="Cysteine proteinases"/>
    <property type="match status" value="1"/>
</dbReference>
<evidence type="ECO:0000256" key="8">
    <source>
        <dbReference type="ARBA" id="ARBA00026136"/>
    </source>
</evidence>
<feature type="region of interest" description="Disordered" evidence="11">
    <location>
        <begin position="856"/>
        <end position="904"/>
    </location>
</feature>
<evidence type="ECO:0000256" key="7">
    <source>
        <dbReference type="ARBA" id="ARBA00022807"/>
    </source>
</evidence>
<feature type="region of interest" description="Disordered" evidence="11">
    <location>
        <begin position="354"/>
        <end position="426"/>
    </location>
</feature>
<evidence type="ECO:0000313" key="13">
    <source>
        <dbReference type="Proteomes" id="UP000694924"/>
    </source>
</evidence>
<evidence type="ECO:0000313" key="15">
    <source>
        <dbReference type="RefSeq" id="XP_015186580.1"/>
    </source>
</evidence>
<evidence type="ECO:0000256" key="1">
    <source>
        <dbReference type="ARBA" id="ARBA00000707"/>
    </source>
</evidence>
<dbReference type="PROSITE" id="PS50235">
    <property type="entry name" value="USP_3"/>
    <property type="match status" value="1"/>
</dbReference>
<feature type="domain" description="USP" evidence="12">
    <location>
        <begin position="119"/>
        <end position="522"/>
    </location>
</feature>
<evidence type="ECO:0000256" key="3">
    <source>
        <dbReference type="ARBA" id="ARBA00012759"/>
    </source>
</evidence>